<dbReference type="SMART" id="SM00066">
    <property type="entry name" value="GAL4"/>
    <property type="match status" value="1"/>
</dbReference>
<feature type="region of interest" description="Disordered" evidence="2">
    <location>
        <begin position="93"/>
        <end position="115"/>
    </location>
</feature>
<feature type="compositionally biased region" description="Low complexity" evidence="2">
    <location>
        <begin position="27"/>
        <end position="55"/>
    </location>
</feature>
<dbReference type="PROSITE" id="PS50048">
    <property type="entry name" value="ZN2_CY6_FUNGAL_2"/>
    <property type="match status" value="1"/>
</dbReference>
<dbReference type="GO" id="GO:0008270">
    <property type="term" value="F:zinc ion binding"/>
    <property type="evidence" value="ECO:0007669"/>
    <property type="project" value="InterPro"/>
</dbReference>
<dbReference type="eggNOG" id="ENOG502QW5G">
    <property type="taxonomic scope" value="Eukaryota"/>
</dbReference>
<keyword evidence="5" id="KW-1185">Reference proteome</keyword>
<dbReference type="GO" id="GO:0045944">
    <property type="term" value="P:positive regulation of transcription by RNA polymerase II"/>
    <property type="evidence" value="ECO:0007669"/>
    <property type="project" value="TreeGrafter"/>
</dbReference>
<dbReference type="HOGENOM" id="CLU_034207_0_0_1"/>
<dbReference type="GO" id="GO:0005634">
    <property type="term" value="C:nucleus"/>
    <property type="evidence" value="ECO:0007669"/>
    <property type="project" value="TreeGrafter"/>
</dbReference>
<dbReference type="InterPro" id="IPR001138">
    <property type="entry name" value="Zn2Cys6_DnaBD"/>
</dbReference>
<dbReference type="PROSITE" id="PS00463">
    <property type="entry name" value="ZN2_CY6_FUNGAL_1"/>
    <property type="match status" value="1"/>
</dbReference>
<dbReference type="InParanoid" id="K0KKJ2"/>
<evidence type="ECO:0000256" key="1">
    <source>
        <dbReference type="ARBA" id="ARBA00023242"/>
    </source>
</evidence>
<evidence type="ECO:0000259" key="3">
    <source>
        <dbReference type="PROSITE" id="PS50048"/>
    </source>
</evidence>
<reference evidence="4 5" key="1">
    <citation type="journal article" date="2012" name="Eukaryot. Cell">
        <title>Draft genome sequence of Wickerhamomyces ciferrii NRRL Y-1031 F-60-10.</title>
        <authorList>
            <person name="Schneider J."/>
            <person name="Andrea H."/>
            <person name="Blom J."/>
            <person name="Jaenicke S."/>
            <person name="Ruckert C."/>
            <person name="Schorsch C."/>
            <person name="Szczepanowski R."/>
            <person name="Farwick M."/>
            <person name="Goesmann A."/>
            <person name="Puhler A."/>
            <person name="Schaffer S."/>
            <person name="Tauch A."/>
            <person name="Kohler T."/>
            <person name="Brinkrolf K."/>
        </authorList>
    </citation>
    <scope>NUCLEOTIDE SEQUENCE [LARGE SCALE GENOMIC DNA]</scope>
    <source>
        <strain evidence="5">ATCC 14091 / BCRC 22168 / CBS 111 / JCM 3599 / NBRC 0793 / NRRL Y-1031 F-60-10</strain>
    </source>
</reference>
<accession>K0KKJ2</accession>
<dbReference type="AlphaFoldDB" id="K0KKJ2"/>
<keyword evidence="1" id="KW-0539">Nucleus</keyword>
<dbReference type="Gene3D" id="4.10.240.10">
    <property type="entry name" value="Zn(2)-C6 fungal-type DNA-binding domain"/>
    <property type="match status" value="1"/>
</dbReference>
<feature type="region of interest" description="Disordered" evidence="2">
    <location>
        <begin position="1"/>
        <end position="60"/>
    </location>
</feature>
<sequence length="517" mass="59355">MDQQNINQHNSLNHSPYSPLSIQYPISPSTSTSSSSSSSNSTTAPSTTTTSTSTNWKKTRSRNGCLSCKKLKIKCNEGRPICEYCIHTNRKCEYPPPKQPSKRKSRRKSSTIDNNHRNSSIIKIPILKSSKIQTNQISAGAIEPISIIPNITNSTILQLNSITSQLKISNYELKLLKIFLQFGPSFFSSDKDLKAKKFWSNEVPNFFNSSKLIQNSIYALSSIRLLKLESQNNNLNYLENSLIYQNALKFQDQACLIMSEILAQHDQLSNGYTSAELDKTGEVLIAKTIMVAVKAIFPFKINPQTKISNSGLIKLINFMTISNFFFDLNTHKILNSKYSDLMSTPESLILSSESLQSFPFITYLRSYILQKHDSFDLKTFTYNDTVSMFELCANRSIILKYPIPFFRTIVKISKNEEIWSLLIKEDHTTMKLIFYLSSICSCLGFKLITDLNIWDEFIEIYKNYCLERFNGFEDEFDQNVYEFVKARQKMEIPFSLEIFKLIGLPINEVMKYMNRKV</sequence>
<dbReference type="Proteomes" id="UP000009328">
    <property type="component" value="Unassembled WGS sequence"/>
</dbReference>
<evidence type="ECO:0000256" key="2">
    <source>
        <dbReference type="SAM" id="MobiDB-lite"/>
    </source>
</evidence>
<dbReference type="PANTHER" id="PTHR37534:SF7">
    <property type="entry name" value="TRANSCRIPTIONAL ACTIVATOR PROTEIN UGA3"/>
    <property type="match status" value="1"/>
</dbReference>
<protein>
    <submittedName>
        <fullName evidence="4">Transcriptional activator ARO80</fullName>
    </submittedName>
</protein>
<feature type="compositionally biased region" description="Basic residues" evidence="2">
    <location>
        <begin position="100"/>
        <end position="109"/>
    </location>
</feature>
<proteinExistence type="predicted"/>
<dbReference type="GO" id="GO:0000981">
    <property type="term" value="F:DNA-binding transcription factor activity, RNA polymerase II-specific"/>
    <property type="evidence" value="ECO:0007669"/>
    <property type="project" value="InterPro"/>
</dbReference>
<dbReference type="InterPro" id="IPR036864">
    <property type="entry name" value="Zn2-C6_fun-type_DNA-bd_sf"/>
</dbReference>
<dbReference type="PANTHER" id="PTHR37534">
    <property type="entry name" value="TRANSCRIPTIONAL ACTIVATOR PROTEIN UGA3"/>
    <property type="match status" value="1"/>
</dbReference>
<evidence type="ECO:0000313" key="4">
    <source>
        <dbReference type="EMBL" id="CCH42677.1"/>
    </source>
</evidence>
<comment type="caution">
    <text evidence="4">The sequence shown here is derived from an EMBL/GenBank/DDBJ whole genome shotgun (WGS) entry which is preliminary data.</text>
</comment>
<dbReference type="STRING" id="1206466.K0KKJ2"/>
<feature type="domain" description="Zn(2)-C6 fungal-type" evidence="3">
    <location>
        <begin position="64"/>
        <end position="94"/>
    </location>
</feature>
<feature type="compositionally biased region" description="Polar residues" evidence="2">
    <location>
        <begin position="1"/>
        <end position="26"/>
    </location>
</feature>
<dbReference type="CDD" id="cd00067">
    <property type="entry name" value="GAL4"/>
    <property type="match status" value="1"/>
</dbReference>
<evidence type="ECO:0000313" key="5">
    <source>
        <dbReference type="Proteomes" id="UP000009328"/>
    </source>
</evidence>
<name>K0KKJ2_WICCF</name>
<dbReference type="Pfam" id="PF00172">
    <property type="entry name" value="Zn_clus"/>
    <property type="match status" value="1"/>
</dbReference>
<dbReference type="SUPFAM" id="SSF57701">
    <property type="entry name" value="Zn2/Cys6 DNA-binding domain"/>
    <property type="match status" value="1"/>
</dbReference>
<dbReference type="GO" id="GO:0000976">
    <property type="term" value="F:transcription cis-regulatory region binding"/>
    <property type="evidence" value="ECO:0007669"/>
    <property type="project" value="TreeGrafter"/>
</dbReference>
<dbReference type="EMBL" id="CAIF01000050">
    <property type="protein sequence ID" value="CCH42677.1"/>
    <property type="molecule type" value="Genomic_DNA"/>
</dbReference>
<organism evidence="4 5">
    <name type="scientific">Wickerhamomyces ciferrii (strain ATCC 14091 / BCRC 22168 / CBS 111 / JCM 3599 / NBRC 0793 / NRRL Y-1031 F-60-10)</name>
    <name type="common">Yeast</name>
    <name type="synonym">Pichia ciferrii</name>
    <dbReference type="NCBI Taxonomy" id="1206466"/>
    <lineage>
        <taxon>Eukaryota</taxon>
        <taxon>Fungi</taxon>
        <taxon>Dikarya</taxon>
        <taxon>Ascomycota</taxon>
        <taxon>Saccharomycotina</taxon>
        <taxon>Saccharomycetes</taxon>
        <taxon>Phaffomycetales</taxon>
        <taxon>Wickerhamomycetaceae</taxon>
        <taxon>Wickerhamomyces</taxon>
    </lineage>
</organism>
<gene>
    <name evidence="4" type="ORF">BN7_2221</name>
</gene>